<proteinExistence type="predicted"/>
<protein>
    <submittedName>
        <fullName evidence="2">Uncharacterized protein</fullName>
    </submittedName>
</protein>
<dbReference type="Proteomes" id="UP000438429">
    <property type="component" value="Unassembled WGS sequence"/>
</dbReference>
<comment type="caution">
    <text evidence="2">The sequence shown here is derived from an EMBL/GenBank/DDBJ whole genome shotgun (WGS) entry which is preliminary data.</text>
</comment>
<evidence type="ECO:0000313" key="3">
    <source>
        <dbReference type="Proteomes" id="UP000438429"/>
    </source>
</evidence>
<feature type="region of interest" description="Disordered" evidence="1">
    <location>
        <begin position="59"/>
        <end position="85"/>
    </location>
</feature>
<name>A0A6A4SVQ6_SCOMX</name>
<reference evidence="2 3" key="1">
    <citation type="submission" date="2019-06" db="EMBL/GenBank/DDBJ databases">
        <title>Draft genomes of female and male turbot (Scophthalmus maximus).</title>
        <authorList>
            <person name="Xu H."/>
            <person name="Xu X.-W."/>
            <person name="Shao C."/>
            <person name="Chen S."/>
        </authorList>
    </citation>
    <scope>NUCLEOTIDE SEQUENCE [LARGE SCALE GENOMIC DNA]</scope>
    <source>
        <strain evidence="2">Ysfricsl-2016a</strain>
        <tissue evidence="2">Blood</tissue>
    </source>
</reference>
<evidence type="ECO:0000256" key="1">
    <source>
        <dbReference type="SAM" id="MobiDB-lite"/>
    </source>
</evidence>
<dbReference type="AlphaFoldDB" id="A0A6A4SVQ6"/>
<gene>
    <name evidence="2" type="ORF">F2P81_012909</name>
</gene>
<evidence type="ECO:0000313" key="2">
    <source>
        <dbReference type="EMBL" id="KAF0035151.1"/>
    </source>
</evidence>
<accession>A0A6A4SVQ6</accession>
<organism evidence="2 3">
    <name type="scientific">Scophthalmus maximus</name>
    <name type="common">Turbot</name>
    <name type="synonym">Psetta maxima</name>
    <dbReference type="NCBI Taxonomy" id="52904"/>
    <lineage>
        <taxon>Eukaryota</taxon>
        <taxon>Metazoa</taxon>
        <taxon>Chordata</taxon>
        <taxon>Craniata</taxon>
        <taxon>Vertebrata</taxon>
        <taxon>Euteleostomi</taxon>
        <taxon>Actinopterygii</taxon>
        <taxon>Neopterygii</taxon>
        <taxon>Teleostei</taxon>
        <taxon>Neoteleostei</taxon>
        <taxon>Acanthomorphata</taxon>
        <taxon>Carangaria</taxon>
        <taxon>Pleuronectiformes</taxon>
        <taxon>Pleuronectoidei</taxon>
        <taxon>Scophthalmidae</taxon>
        <taxon>Scophthalmus</taxon>
    </lineage>
</organism>
<sequence length="192" mass="21860">MNAKAILGHCERPLADDVQRRGLVPRTKNQALVFYNQDRIVLEVYMTLATTTVRLDANNTSYTSRPGPLHDQPSPDQEPEKSKERFVSNSDEHRLLLTFDVLSRLCLLIHTSAAVSSHGDYSSLRDGTLPVPIRFCFRGGVFDVIFVFDSIFSTRCVRFLIVRDFSVVGGKLKAVRRCHWLLTFERCVNRSD</sequence>
<dbReference type="EMBL" id="VEVO01000011">
    <property type="protein sequence ID" value="KAF0035151.1"/>
    <property type="molecule type" value="Genomic_DNA"/>
</dbReference>